<dbReference type="PANTHER" id="PTHR38106">
    <property type="entry name" value="RNA CHAPERONE PROQ"/>
    <property type="match status" value="1"/>
</dbReference>
<dbReference type="RefSeq" id="WP_370890991.1">
    <property type="nucleotide sequence ID" value="NZ_JBGJLR010000003.1"/>
</dbReference>
<dbReference type="InterPro" id="IPR016103">
    <property type="entry name" value="ProQ/FinO"/>
</dbReference>
<sequence>MTESVTTTVDNAVPAPAPASADRRPNQRGGRGRGNAAAGKPAARPARELHPVLVQLAQLHPVLFGENVLPLKRGIFQDLLALHGEALDKAGLKLALSIHTRSTRYLNAVASGAARHDLDGKEVEAMAPEHVFHALVEVFKRKKPREGQDLQATLRRRMAQAYMASGLSREAYAERVQVRDEATQALLDAALNEVAEQDAKAEAVQRAYAASGSGDIRAFAEMYGMDARAVMRQLHRASQLQAAQA</sequence>
<feature type="compositionally biased region" description="Low complexity" evidence="4">
    <location>
        <begin position="34"/>
        <end position="44"/>
    </location>
</feature>
<dbReference type="EMBL" id="JBGJLR010000003">
    <property type="protein sequence ID" value="MEZ2738674.1"/>
    <property type="molecule type" value="Genomic_DNA"/>
</dbReference>
<dbReference type="InterPro" id="IPR036442">
    <property type="entry name" value="ProQ/FinO_sf"/>
</dbReference>
<accession>A0ABV4ICL7</accession>
<dbReference type="SUPFAM" id="SSF48657">
    <property type="entry name" value="FinO-like"/>
    <property type="match status" value="1"/>
</dbReference>
<name>A0ABV4ICL7_9BURK</name>
<dbReference type="Pfam" id="PF04352">
    <property type="entry name" value="ProQ"/>
    <property type="match status" value="1"/>
</dbReference>
<feature type="region of interest" description="Disordered" evidence="4">
    <location>
        <begin position="1"/>
        <end position="44"/>
    </location>
</feature>
<keyword evidence="2" id="KW-0694">RNA-binding</keyword>
<comment type="caution">
    <text evidence="6">The sequence shown here is derived from an EMBL/GenBank/DDBJ whole genome shotgun (WGS) entry which is preliminary data.</text>
</comment>
<evidence type="ECO:0000256" key="4">
    <source>
        <dbReference type="SAM" id="MobiDB-lite"/>
    </source>
</evidence>
<dbReference type="PANTHER" id="PTHR38106:SF1">
    <property type="entry name" value="RNA CHAPERONE PROQ"/>
    <property type="match status" value="1"/>
</dbReference>
<evidence type="ECO:0000256" key="1">
    <source>
        <dbReference type="ARBA" id="ARBA00022490"/>
    </source>
</evidence>
<reference evidence="6 7" key="1">
    <citation type="submission" date="2024-08" db="EMBL/GenBank/DDBJ databases">
        <authorList>
            <person name="Feng Z."/>
            <person name="Ronholm J."/>
        </authorList>
    </citation>
    <scope>NUCLEOTIDE SEQUENCE [LARGE SCALE GENOMIC DNA]</scope>
    <source>
        <strain evidence="6 7">4-AB0-8</strain>
    </source>
</reference>
<dbReference type="InterPro" id="IPR023529">
    <property type="entry name" value="ProQ"/>
</dbReference>
<evidence type="ECO:0000256" key="3">
    <source>
        <dbReference type="ARBA" id="ARBA00023186"/>
    </source>
</evidence>
<feature type="domain" description="ProQ/FinO" evidence="5">
    <location>
        <begin position="44"/>
        <end position="154"/>
    </location>
</feature>
<feature type="compositionally biased region" description="Low complexity" evidence="4">
    <location>
        <begin position="9"/>
        <end position="20"/>
    </location>
</feature>
<evidence type="ECO:0000256" key="2">
    <source>
        <dbReference type="ARBA" id="ARBA00022884"/>
    </source>
</evidence>
<gene>
    <name evidence="6" type="ORF">ACBP88_04225</name>
</gene>
<protein>
    <submittedName>
        <fullName evidence="6">ProQ/FinO family protein</fullName>
    </submittedName>
</protein>
<keyword evidence="1" id="KW-0963">Cytoplasm</keyword>
<keyword evidence="3" id="KW-0143">Chaperone</keyword>
<dbReference type="Proteomes" id="UP001567350">
    <property type="component" value="Unassembled WGS sequence"/>
</dbReference>
<proteinExistence type="predicted"/>
<evidence type="ECO:0000313" key="7">
    <source>
        <dbReference type="Proteomes" id="UP001567350"/>
    </source>
</evidence>
<keyword evidence="7" id="KW-1185">Reference proteome</keyword>
<evidence type="ECO:0000313" key="6">
    <source>
        <dbReference type="EMBL" id="MEZ2738674.1"/>
    </source>
</evidence>
<dbReference type="SMART" id="SM00945">
    <property type="entry name" value="ProQ"/>
    <property type="match status" value="1"/>
</dbReference>
<organism evidence="6 7">
    <name type="scientific">Comamonas jiangduensis</name>
    <dbReference type="NCBI Taxonomy" id="1194168"/>
    <lineage>
        <taxon>Bacteria</taxon>
        <taxon>Pseudomonadati</taxon>
        <taxon>Pseudomonadota</taxon>
        <taxon>Betaproteobacteria</taxon>
        <taxon>Burkholderiales</taxon>
        <taxon>Comamonadaceae</taxon>
        <taxon>Comamonas</taxon>
    </lineage>
</organism>
<dbReference type="Gene3D" id="1.10.1710.10">
    <property type="entry name" value="ProQ/FinO domain"/>
    <property type="match status" value="1"/>
</dbReference>
<evidence type="ECO:0000259" key="5">
    <source>
        <dbReference type="SMART" id="SM00945"/>
    </source>
</evidence>